<keyword evidence="2" id="KW-1185">Reference proteome</keyword>
<dbReference type="OMA" id="CLMQPME"/>
<dbReference type="HOGENOM" id="CLU_2376855_0_0_1"/>
<evidence type="ECO:0000313" key="2">
    <source>
        <dbReference type="Proteomes" id="UP000011115"/>
    </source>
</evidence>
<evidence type="ECO:0000313" key="1">
    <source>
        <dbReference type="EnsemblPlants" id="PGSC0003DMT400028238"/>
    </source>
</evidence>
<protein>
    <submittedName>
        <fullName evidence="1">Uncharacterized protein</fullName>
    </submittedName>
</protein>
<name>M1AQV4_SOLTU</name>
<dbReference type="AlphaFoldDB" id="M1AQV4"/>
<reference evidence="2" key="1">
    <citation type="journal article" date="2011" name="Nature">
        <title>Genome sequence and analysis of the tuber crop potato.</title>
        <authorList>
            <consortium name="The Potato Genome Sequencing Consortium"/>
        </authorList>
    </citation>
    <scope>NUCLEOTIDE SEQUENCE [LARGE SCALE GENOMIC DNA]</scope>
    <source>
        <strain evidence="2">cv. DM1-3 516 R44</strain>
    </source>
</reference>
<dbReference type="Gramene" id="PGSC0003DMT400028238">
    <property type="protein sequence ID" value="PGSC0003DMT400028238"/>
    <property type="gene ID" value="PGSC0003DMG401010885"/>
</dbReference>
<organism evidence="1 2">
    <name type="scientific">Solanum tuberosum</name>
    <name type="common">Potato</name>
    <dbReference type="NCBI Taxonomy" id="4113"/>
    <lineage>
        <taxon>Eukaryota</taxon>
        <taxon>Viridiplantae</taxon>
        <taxon>Streptophyta</taxon>
        <taxon>Embryophyta</taxon>
        <taxon>Tracheophyta</taxon>
        <taxon>Spermatophyta</taxon>
        <taxon>Magnoliopsida</taxon>
        <taxon>eudicotyledons</taxon>
        <taxon>Gunneridae</taxon>
        <taxon>Pentapetalae</taxon>
        <taxon>asterids</taxon>
        <taxon>lamiids</taxon>
        <taxon>Solanales</taxon>
        <taxon>Solanaceae</taxon>
        <taxon>Solanoideae</taxon>
        <taxon>Solaneae</taxon>
        <taxon>Solanum</taxon>
    </lineage>
</organism>
<reference evidence="1" key="2">
    <citation type="submission" date="2015-06" db="UniProtKB">
        <authorList>
            <consortium name="EnsemblPlants"/>
        </authorList>
    </citation>
    <scope>IDENTIFICATION</scope>
    <source>
        <strain evidence="1">DM1-3 516 R44</strain>
    </source>
</reference>
<dbReference type="EnsemblPlants" id="PGSC0003DMT400028238">
    <property type="protein sequence ID" value="PGSC0003DMT400028238"/>
    <property type="gene ID" value="PGSC0003DMG401010885"/>
</dbReference>
<dbReference type="InParanoid" id="M1AQV4"/>
<dbReference type="Proteomes" id="UP000011115">
    <property type="component" value="Unassembled WGS sequence"/>
</dbReference>
<dbReference type="PaxDb" id="4113-PGSC0003DMT400028238"/>
<proteinExistence type="predicted"/>
<accession>M1AQV4</accession>
<sequence>MELLSTLVGNVTGCLMQPMERGIRYLYYYNTNITSMGKESEKLKNIKSEVQQKEEIARANLQLISLNGEVWLTSVDNTIAQVEGVMGRTAEVERG</sequence>